<evidence type="ECO:0000256" key="9">
    <source>
        <dbReference type="ARBA" id="ARBA00022777"/>
    </source>
</evidence>
<keyword evidence="15 25" id="KW-0472">Membrane</keyword>
<evidence type="ECO:0000256" key="6">
    <source>
        <dbReference type="ARBA" id="ARBA00022692"/>
    </source>
</evidence>
<evidence type="ECO:0000256" key="4">
    <source>
        <dbReference type="ARBA" id="ARBA00022664"/>
    </source>
</evidence>
<dbReference type="PANTHER" id="PTHR13954:SF6">
    <property type="entry name" value="NON-SPECIFIC SERINE_THREONINE PROTEIN KINASE"/>
    <property type="match status" value="1"/>
</dbReference>
<gene>
    <name evidence="29" type="ORF">GIB67_026777</name>
</gene>
<evidence type="ECO:0000256" key="3">
    <source>
        <dbReference type="ARBA" id="ARBA00022527"/>
    </source>
</evidence>
<dbReference type="InterPro" id="IPR008271">
    <property type="entry name" value="Ser/Thr_kinase_AS"/>
</dbReference>
<dbReference type="InterPro" id="IPR011009">
    <property type="entry name" value="Kinase-like_dom_sf"/>
</dbReference>
<keyword evidence="19" id="KW-0508">mRNA splicing</keyword>
<dbReference type="GO" id="GO:0004674">
    <property type="term" value="F:protein serine/threonine kinase activity"/>
    <property type="evidence" value="ECO:0007669"/>
    <property type="project" value="UniProtKB-KW"/>
</dbReference>
<dbReference type="SMART" id="SM00220">
    <property type="entry name" value="S_TKc"/>
    <property type="match status" value="1"/>
</dbReference>
<dbReference type="SUPFAM" id="SSF56112">
    <property type="entry name" value="Protein kinase-like (PK-like)"/>
    <property type="match status" value="1"/>
</dbReference>
<dbReference type="Pfam" id="PF06479">
    <property type="entry name" value="Ribonuc_2-5A"/>
    <property type="match status" value="1"/>
</dbReference>
<feature type="signal peptide" evidence="26">
    <location>
        <begin position="1"/>
        <end position="20"/>
    </location>
</feature>
<dbReference type="Gene3D" id="3.30.200.20">
    <property type="entry name" value="Phosphorylase Kinase, domain 1"/>
    <property type="match status" value="1"/>
</dbReference>
<dbReference type="SMART" id="SM00580">
    <property type="entry name" value="PUG"/>
    <property type="match status" value="1"/>
</dbReference>
<feature type="transmembrane region" description="Helical" evidence="25">
    <location>
        <begin position="430"/>
        <end position="450"/>
    </location>
</feature>
<dbReference type="FunFam" id="3.30.200.20:FF:000077">
    <property type="entry name" value="Putative Serine/threonine-protein kinase/endoribonuclease IRE1"/>
    <property type="match status" value="1"/>
</dbReference>
<keyword evidence="30" id="KW-1185">Reference proteome</keyword>
<evidence type="ECO:0000256" key="10">
    <source>
        <dbReference type="ARBA" id="ARBA00022801"/>
    </source>
</evidence>
<evidence type="ECO:0000256" key="13">
    <source>
        <dbReference type="ARBA" id="ARBA00022989"/>
    </source>
</evidence>
<dbReference type="GO" id="GO:0008380">
    <property type="term" value="P:RNA splicing"/>
    <property type="evidence" value="ECO:0007669"/>
    <property type="project" value="UniProtKB-KW"/>
</dbReference>
<evidence type="ECO:0000256" key="19">
    <source>
        <dbReference type="ARBA" id="ARBA00023187"/>
    </source>
</evidence>
<protein>
    <recommendedName>
        <fullName evidence="2">non-specific serine/threonine protein kinase</fullName>
        <ecNumber evidence="2">2.7.11.1</ecNumber>
    </recommendedName>
</protein>
<evidence type="ECO:0000256" key="16">
    <source>
        <dbReference type="ARBA" id="ARBA00023157"/>
    </source>
</evidence>
<dbReference type="PROSITE" id="PS50011">
    <property type="entry name" value="PROTEIN_KINASE_DOM"/>
    <property type="match status" value="1"/>
</dbReference>
<keyword evidence="18" id="KW-0325">Glycoprotein</keyword>
<keyword evidence="9" id="KW-0418">Kinase</keyword>
<keyword evidence="3" id="KW-0723">Serine/threonine-protein kinase</keyword>
<keyword evidence="20" id="KW-0834">Unfolded protein response</keyword>
<evidence type="ECO:0000256" key="26">
    <source>
        <dbReference type="SAM" id="SignalP"/>
    </source>
</evidence>
<evidence type="ECO:0000313" key="29">
    <source>
        <dbReference type="EMBL" id="KAF6154321.1"/>
    </source>
</evidence>
<dbReference type="OrthoDB" id="63989at2759"/>
<evidence type="ECO:0000313" key="30">
    <source>
        <dbReference type="Proteomes" id="UP000541444"/>
    </source>
</evidence>
<keyword evidence="7 26" id="KW-0732">Signal</keyword>
<evidence type="ECO:0000256" key="7">
    <source>
        <dbReference type="ARBA" id="ARBA00022729"/>
    </source>
</evidence>
<comment type="subunit">
    <text evidence="24">Homodimer; disulfide-linked. Dimer formation is driven by hydrophobic interactions within the N-terminal luminal domains and stabilized by disulfide bridges.</text>
</comment>
<dbReference type="GO" id="GO:1990604">
    <property type="term" value="C:IRE1-TRAF2-ASK1 complex"/>
    <property type="evidence" value="ECO:0007669"/>
    <property type="project" value="TreeGrafter"/>
</dbReference>
<evidence type="ECO:0000256" key="12">
    <source>
        <dbReference type="ARBA" id="ARBA00022840"/>
    </source>
</evidence>
<comment type="catalytic activity">
    <reaction evidence="22">
        <text>L-threonyl-[protein] + ATP = O-phospho-L-threonyl-[protein] + ADP + H(+)</text>
        <dbReference type="Rhea" id="RHEA:46608"/>
        <dbReference type="Rhea" id="RHEA-COMP:11060"/>
        <dbReference type="Rhea" id="RHEA-COMP:11605"/>
        <dbReference type="ChEBI" id="CHEBI:15378"/>
        <dbReference type="ChEBI" id="CHEBI:30013"/>
        <dbReference type="ChEBI" id="CHEBI:30616"/>
        <dbReference type="ChEBI" id="CHEBI:61977"/>
        <dbReference type="ChEBI" id="CHEBI:456216"/>
        <dbReference type="EC" id="2.7.11.1"/>
    </reaction>
</comment>
<proteinExistence type="predicted"/>
<keyword evidence="12" id="KW-0067">ATP-binding</keyword>
<evidence type="ECO:0000256" key="20">
    <source>
        <dbReference type="ARBA" id="ARBA00023230"/>
    </source>
</evidence>
<dbReference type="GO" id="GO:0006397">
    <property type="term" value="P:mRNA processing"/>
    <property type="evidence" value="ECO:0007669"/>
    <property type="project" value="UniProtKB-KW"/>
</dbReference>
<evidence type="ECO:0000256" key="11">
    <source>
        <dbReference type="ARBA" id="ARBA00022824"/>
    </source>
</evidence>
<dbReference type="PROSITE" id="PS51392">
    <property type="entry name" value="KEN"/>
    <property type="match status" value="1"/>
</dbReference>
<feature type="domain" description="KEN" evidence="28">
    <location>
        <begin position="817"/>
        <end position="948"/>
    </location>
</feature>
<evidence type="ECO:0000256" key="18">
    <source>
        <dbReference type="ARBA" id="ARBA00023180"/>
    </source>
</evidence>
<comment type="subcellular location">
    <subcellularLocation>
        <location evidence="1">Endoplasmic reticulum membrane</location>
        <topology evidence="1">Single-pass type I membrane protein</topology>
    </subcellularLocation>
</comment>
<evidence type="ECO:0000256" key="2">
    <source>
        <dbReference type="ARBA" id="ARBA00012513"/>
    </source>
</evidence>
<evidence type="ECO:0000256" key="21">
    <source>
        <dbReference type="ARBA" id="ARBA00023268"/>
    </source>
</evidence>
<comment type="catalytic activity">
    <reaction evidence="23">
        <text>L-seryl-[protein] + ATP = O-phospho-L-seryl-[protein] + ADP + H(+)</text>
        <dbReference type="Rhea" id="RHEA:17989"/>
        <dbReference type="Rhea" id="RHEA-COMP:9863"/>
        <dbReference type="Rhea" id="RHEA-COMP:11604"/>
        <dbReference type="ChEBI" id="CHEBI:15378"/>
        <dbReference type="ChEBI" id="CHEBI:29999"/>
        <dbReference type="ChEBI" id="CHEBI:30616"/>
        <dbReference type="ChEBI" id="CHEBI:83421"/>
        <dbReference type="ChEBI" id="CHEBI:456216"/>
        <dbReference type="EC" id="2.7.11.1"/>
    </reaction>
</comment>
<keyword evidence="5" id="KW-0808">Transferase</keyword>
<keyword evidence="16" id="KW-1015">Disulfide bond</keyword>
<keyword evidence="21" id="KW-0511">Multifunctional enzyme</keyword>
<dbReference type="InterPro" id="IPR010513">
    <property type="entry name" value="KEN_dom"/>
</dbReference>
<keyword evidence="4" id="KW-0507">mRNA processing</keyword>
<evidence type="ECO:0000256" key="15">
    <source>
        <dbReference type="ARBA" id="ARBA00023136"/>
    </source>
</evidence>
<reference evidence="29 30" key="1">
    <citation type="journal article" date="2020" name="IScience">
        <title>Genome Sequencing of the Endangered Kingdonia uniflora (Circaeasteraceae, Ranunculales) Reveals Potential Mechanisms of Evolutionary Specialization.</title>
        <authorList>
            <person name="Sun Y."/>
            <person name="Deng T."/>
            <person name="Zhang A."/>
            <person name="Moore M.J."/>
            <person name="Landis J.B."/>
            <person name="Lin N."/>
            <person name="Zhang H."/>
            <person name="Zhang X."/>
            <person name="Huang J."/>
            <person name="Zhang X."/>
            <person name="Sun H."/>
            <person name="Wang H."/>
        </authorList>
    </citation>
    <scope>NUCLEOTIDE SEQUENCE [LARGE SCALE GENOMIC DNA]</scope>
    <source>
        <strain evidence="29">TB1705</strain>
        <tissue evidence="29">Leaf</tissue>
    </source>
</reference>
<dbReference type="InterPro" id="IPR000719">
    <property type="entry name" value="Prot_kinase_dom"/>
</dbReference>
<dbReference type="AlphaFoldDB" id="A0A7J7MHJ3"/>
<evidence type="ECO:0000256" key="22">
    <source>
        <dbReference type="ARBA" id="ARBA00047899"/>
    </source>
</evidence>
<dbReference type="FunFam" id="1.10.510.10:FF:000463">
    <property type="entry name" value="Serine/threonine-protein kinase/endoribonuclease IRE1a"/>
    <property type="match status" value="1"/>
</dbReference>
<dbReference type="Pfam" id="PF00069">
    <property type="entry name" value="Pkinase"/>
    <property type="match status" value="1"/>
</dbReference>
<dbReference type="GO" id="GO:0004521">
    <property type="term" value="F:RNA endonuclease activity"/>
    <property type="evidence" value="ECO:0007669"/>
    <property type="project" value="InterPro"/>
</dbReference>
<evidence type="ECO:0000256" key="25">
    <source>
        <dbReference type="SAM" id="Phobius"/>
    </source>
</evidence>
<evidence type="ECO:0000259" key="28">
    <source>
        <dbReference type="PROSITE" id="PS51392"/>
    </source>
</evidence>
<feature type="chain" id="PRO_5029792823" description="non-specific serine/threonine protein kinase" evidence="26">
    <location>
        <begin position="21"/>
        <end position="951"/>
    </location>
</feature>
<evidence type="ECO:0000256" key="14">
    <source>
        <dbReference type="ARBA" id="ARBA00023015"/>
    </source>
</evidence>
<evidence type="ECO:0000256" key="5">
    <source>
        <dbReference type="ARBA" id="ARBA00022679"/>
    </source>
</evidence>
<keyword evidence="14" id="KW-0805">Transcription regulation</keyword>
<dbReference type="InterPro" id="IPR045133">
    <property type="entry name" value="IRE1/2-like"/>
</dbReference>
<evidence type="ECO:0000256" key="23">
    <source>
        <dbReference type="ARBA" id="ARBA00048679"/>
    </source>
</evidence>
<keyword evidence="10" id="KW-0378">Hydrolase</keyword>
<evidence type="ECO:0000256" key="17">
    <source>
        <dbReference type="ARBA" id="ARBA00023163"/>
    </source>
</evidence>
<dbReference type="GO" id="GO:0036498">
    <property type="term" value="P:IRE1-mediated unfolded protein response"/>
    <property type="evidence" value="ECO:0007669"/>
    <property type="project" value="TreeGrafter"/>
</dbReference>
<keyword evidence="11" id="KW-0256">Endoplasmic reticulum</keyword>
<organism evidence="29 30">
    <name type="scientific">Kingdonia uniflora</name>
    <dbReference type="NCBI Taxonomy" id="39325"/>
    <lineage>
        <taxon>Eukaryota</taxon>
        <taxon>Viridiplantae</taxon>
        <taxon>Streptophyta</taxon>
        <taxon>Embryophyta</taxon>
        <taxon>Tracheophyta</taxon>
        <taxon>Spermatophyta</taxon>
        <taxon>Magnoliopsida</taxon>
        <taxon>Ranunculales</taxon>
        <taxon>Circaeasteraceae</taxon>
        <taxon>Kingdonia</taxon>
    </lineage>
</organism>
<dbReference type="GO" id="GO:0005524">
    <property type="term" value="F:ATP binding"/>
    <property type="evidence" value="ECO:0007669"/>
    <property type="project" value="UniProtKB-KW"/>
</dbReference>
<comment type="caution">
    <text evidence="29">The sequence shown here is derived from an EMBL/GenBank/DDBJ whole genome shotgun (WGS) entry which is preliminary data.</text>
</comment>
<keyword evidence="6 25" id="KW-0812">Transmembrane</keyword>
<feature type="domain" description="Protein kinase" evidence="27">
    <location>
        <begin position="524"/>
        <end position="814"/>
    </location>
</feature>
<dbReference type="InterPro" id="IPR038357">
    <property type="entry name" value="KEN_sf"/>
</dbReference>
<dbReference type="Gene3D" id="1.20.1440.180">
    <property type="entry name" value="KEN domain"/>
    <property type="match status" value="1"/>
</dbReference>
<dbReference type="Proteomes" id="UP000541444">
    <property type="component" value="Unassembled WGS sequence"/>
</dbReference>
<keyword evidence="17" id="KW-0804">Transcription</keyword>
<accession>A0A7J7MHJ3</accession>
<name>A0A7J7MHJ3_9MAGN</name>
<dbReference type="EMBL" id="JACGCM010001501">
    <property type="protein sequence ID" value="KAF6154321.1"/>
    <property type="molecule type" value="Genomic_DNA"/>
</dbReference>
<dbReference type="PROSITE" id="PS00108">
    <property type="entry name" value="PROTEIN_KINASE_ST"/>
    <property type="match status" value="1"/>
</dbReference>
<dbReference type="EC" id="2.7.11.1" evidence="2"/>
<dbReference type="GO" id="GO:0051082">
    <property type="term" value="F:unfolded protein binding"/>
    <property type="evidence" value="ECO:0007669"/>
    <property type="project" value="TreeGrafter"/>
</dbReference>
<evidence type="ECO:0000256" key="1">
    <source>
        <dbReference type="ARBA" id="ARBA00004115"/>
    </source>
</evidence>
<dbReference type="PANTHER" id="PTHR13954">
    <property type="entry name" value="IRE1-RELATED"/>
    <property type="match status" value="1"/>
</dbReference>
<dbReference type="FunFam" id="1.20.1440.180:FF:000002">
    <property type="entry name" value="Serine/threonine-protein kinase/endoribonuclease IRE1"/>
    <property type="match status" value="1"/>
</dbReference>
<evidence type="ECO:0000256" key="8">
    <source>
        <dbReference type="ARBA" id="ARBA00022741"/>
    </source>
</evidence>
<dbReference type="Gene3D" id="1.10.510.10">
    <property type="entry name" value="Transferase(Phosphotransferase) domain 1"/>
    <property type="match status" value="1"/>
</dbReference>
<sequence>MNRNSIFLICLILIIGGIPTLKVSQDLIVNPRSGSLVDFKSNVALIVKNPNNGGLVPYKSDVPIPIVSVVNPKKGRFARVDSEKFFATRPNNHSVAVWHGRKLLIVAEKDPQNGEQDDFILTPDGYAFYMDHKTSDIRWILKFDPIYSSYRFIPGYDIINEGSHGLNGGRGSDPSLYNVTEYRKLFEQEIVKTVVNSENKAMTTSLTETTLSVIDVRSGKQIYTHKLNDASISKVLNISPKQRIGNPVEFNPFDSKSELFCFVRTDVLLQSFSPTSNKPLSKKILATFDEADLNEDMLNYLIGDPWLSSVCVKDKLRHIRFLFFSGQNDTLSADELPLGNELPSNGNTSITSDPNIATGLEDKSIQVRRNIPFHDYSLTSKNALLYNGNSSVPSIQFALEDISRNSDHGIVVLTSQPDSWKVPSKSSTTFFGLLVLLIILIFVLLLRHWFSTKAHDSRRENVVVSKRKKTRKLGKNKIGVRTDKIDESISLKVGESTNGDVMKPWSNIAEPINAVEGRVIGKLFVSTTEIAKGSSGTVVLEGIYNGRPVAVKRIVKVHLDVALKEIQNLIASDQHQNVVRWYGSESDSDFLYLSLERCTCSLSDLIQICSNSCWNSRFNDNKCEEPVNEYNVRLDLLKGINKDVVLWKANGYPSPQLLKVMRDVVSGLVHLHELGIIHRDLKPHNVLINKDKILCAKLSDMGISKRLLEDMSSFSHHATGYGSSGWQAPEQLLHGRQTRAVDLFSLGCVLFFCITGGKHPFGDRLERDINIVKNYKDLFMVEHIPEAWDLISDLLDPDPEIRPKAFIVLQHPLFWNSEMRLSFLRDASDRVELEDREIESALLKALENVALVALGGKWDEKMEATFITNIGHYRRYKFDSVRDLLRVIRNKLNHYRELPKEIQELLGPVSDGFDGYFAMRFPRLLTEVYKVIYKHCGEEECFWKYFKSNLV</sequence>
<dbReference type="CDD" id="cd10422">
    <property type="entry name" value="RNase_Ire1"/>
    <property type="match status" value="1"/>
</dbReference>
<evidence type="ECO:0000256" key="24">
    <source>
        <dbReference type="ARBA" id="ARBA00065357"/>
    </source>
</evidence>
<keyword evidence="8" id="KW-0547">Nucleotide-binding</keyword>
<evidence type="ECO:0000259" key="27">
    <source>
        <dbReference type="PROSITE" id="PS50011"/>
    </source>
</evidence>
<keyword evidence="13 25" id="KW-1133">Transmembrane helix</keyword>
<dbReference type="GO" id="GO:0016787">
    <property type="term" value="F:hydrolase activity"/>
    <property type="evidence" value="ECO:0007669"/>
    <property type="project" value="UniProtKB-KW"/>
</dbReference>